<gene>
    <name evidence="3" type="ORF">SAMN06297251_11477</name>
</gene>
<feature type="region of interest" description="Disordered" evidence="2">
    <location>
        <begin position="243"/>
        <end position="353"/>
    </location>
</feature>
<dbReference type="RefSeq" id="WP_084411169.1">
    <property type="nucleotide sequence ID" value="NZ_FWXR01000014.1"/>
</dbReference>
<keyword evidence="1" id="KW-0175">Coiled coil</keyword>
<proteinExistence type="predicted"/>
<dbReference type="AlphaFoldDB" id="A0A1W2DEG0"/>
<reference evidence="3 4" key="1">
    <citation type="submission" date="2017-04" db="EMBL/GenBank/DDBJ databases">
        <authorList>
            <person name="Afonso C.L."/>
            <person name="Miller P.J."/>
            <person name="Scott M.A."/>
            <person name="Spackman E."/>
            <person name="Goraichik I."/>
            <person name="Dimitrov K.M."/>
            <person name="Suarez D.L."/>
            <person name="Swayne D.E."/>
        </authorList>
    </citation>
    <scope>NUCLEOTIDE SEQUENCE [LARGE SCALE GENOMIC DNA]</scope>
    <source>
        <strain evidence="3 4">CGMCC 1.10972</strain>
    </source>
</reference>
<dbReference type="STRING" id="937218.SAMN06297251_11477"/>
<name>A0A1W2DEG0_9HYPH</name>
<evidence type="ECO:0000313" key="4">
    <source>
        <dbReference type="Proteomes" id="UP000192656"/>
    </source>
</evidence>
<dbReference type="Gene3D" id="1.10.287.1490">
    <property type="match status" value="1"/>
</dbReference>
<feature type="compositionally biased region" description="Basic and acidic residues" evidence="2">
    <location>
        <begin position="404"/>
        <end position="414"/>
    </location>
</feature>
<protein>
    <submittedName>
        <fullName evidence="3">Uncharacterized protein</fullName>
    </submittedName>
</protein>
<feature type="compositionally biased region" description="Basic and acidic residues" evidence="2">
    <location>
        <begin position="312"/>
        <end position="323"/>
    </location>
</feature>
<dbReference type="EMBL" id="FWXR01000014">
    <property type="protein sequence ID" value="SMC95813.1"/>
    <property type="molecule type" value="Genomic_DNA"/>
</dbReference>
<sequence length="414" mass="46444">MITAALVFAFGFLVALLLALLLAPLVWRRAQHIARQEFEATIPANAREIRGTYDHLRARLAFDARKREVAAEERERRAALERADAGRVASENAELKARTQALSAQIAQQMAELEDLNTTLSKRENEADEIDRELRDAHHDLIQKIEELETLGARFNELSDIAEERKITLVALETRNEGLLDDLRQNERRAREANHTIDRLTSELEATSAQLDKERQANRRLDAKVARLTTQLSDRDEQLERMFAQRGNDNGARPTRSATRSRDESAANGRSTNDARGTDRASLPAASPEDAAHKSRDMPRRGVRSGYQILEEASREPAAERGQDPAALRPESEETTSIDREKTETDLLAIHDPAQLREEVAEIAARVIDVTARQEGPNSPIETILARADEDTDPRTLAGRVRSLRKDRSIQAAE</sequence>
<feature type="coiled-coil region" evidence="1">
    <location>
        <begin position="169"/>
        <end position="231"/>
    </location>
</feature>
<dbReference type="Proteomes" id="UP000192656">
    <property type="component" value="Unassembled WGS sequence"/>
</dbReference>
<feature type="compositionally biased region" description="Basic and acidic residues" evidence="2">
    <location>
        <begin position="290"/>
        <end position="300"/>
    </location>
</feature>
<accession>A0A1W2DEG0</accession>
<organism evidence="3 4">
    <name type="scientific">Fulvimarina manganoxydans</name>
    <dbReference type="NCBI Taxonomy" id="937218"/>
    <lineage>
        <taxon>Bacteria</taxon>
        <taxon>Pseudomonadati</taxon>
        <taxon>Pseudomonadota</taxon>
        <taxon>Alphaproteobacteria</taxon>
        <taxon>Hyphomicrobiales</taxon>
        <taxon>Aurantimonadaceae</taxon>
        <taxon>Fulvimarina</taxon>
    </lineage>
</organism>
<feature type="coiled-coil region" evidence="1">
    <location>
        <begin position="92"/>
        <end position="140"/>
    </location>
</feature>
<dbReference type="OrthoDB" id="7826912at2"/>
<feature type="region of interest" description="Disordered" evidence="2">
    <location>
        <begin position="388"/>
        <end position="414"/>
    </location>
</feature>
<evidence type="ECO:0000313" key="3">
    <source>
        <dbReference type="EMBL" id="SMC95813.1"/>
    </source>
</evidence>
<evidence type="ECO:0000256" key="2">
    <source>
        <dbReference type="SAM" id="MobiDB-lite"/>
    </source>
</evidence>
<evidence type="ECO:0000256" key="1">
    <source>
        <dbReference type="SAM" id="Coils"/>
    </source>
</evidence>
<keyword evidence="4" id="KW-1185">Reference proteome</keyword>